<accession>A0A850TB28</accession>
<evidence type="ECO:0000313" key="2">
    <source>
        <dbReference type="Proteomes" id="UP000553343"/>
    </source>
</evidence>
<dbReference type="Proteomes" id="UP000553343">
    <property type="component" value="Unassembled WGS sequence"/>
</dbReference>
<protein>
    <submittedName>
        <fullName evidence="1">Uncharacterized protein</fullName>
    </submittedName>
</protein>
<reference evidence="1 2" key="1">
    <citation type="submission" date="2020-06" db="EMBL/GenBank/DDBJ databases">
        <title>High-quality draft genome of sulfate reducer Desulfobacter latus type strain AcrS2 isolated from marine sediment.</title>
        <authorList>
            <person name="Hoppe M."/>
            <person name="Larsen C.K."/>
            <person name="Marshall I.P.G."/>
            <person name="Schramm A."/>
            <person name="Marietou A.G."/>
        </authorList>
    </citation>
    <scope>NUCLEOTIDE SEQUENCE [LARGE SCALE GENOMIC DNA]</scope>
    <source>
        <strain evidence="1 2">AcRS2</strain>
    </source>
</reference>
<evidence type="ECO:0000313" key="1">
    <source>
        <dbReference type="EMBL" id="NWH05437.1"/>
    </source>
</evidence>
<dbReference type="InterPro" id="IPR011006">
    <property type="entry name" value="CheY-like_superfamily"/>
</dbReference>
<dbReference type="AlphaFoldDB" id="A0A850TB28"/>
<gene>
    <name evidence="1" type="ORF">HXW94_10630</name>
</gene>
<sequence length="53" mass="6408">MLLKALRADDHAIIREGLKMLLENKEWRTETININERLESLLVLTWDLMIEWE</sequence>
<keyword evidence="2" id="KW-1185">Reference proteome</keyword>
<dbReference type="RefSeq" id="WP_178366890.1">
    <property type="nucleotide sequence ID" value="NZ_JACADJ010000034.1"/>
</dbReference>
<dbReference type="EMBL" id="JACADJ010000034">
    <property type="protein sequence ID" value="NWH05437.1"/>
    <property type="molecule type" value="Genomic_DNA"/>
</dbReference>
<dbReference type="SUPFAM" id="SSF52172">
    <property type="entry name" value="CheY-like"/>
    <property type="match status" value="1"/>
</dbReference>
<name>A0A850TB28_9BACT</name>
<organism evidence="1 2">
    <name type="scientific">Desulfobacter latus</name>
    <dbReference type="NCBI Taxonomy" id="2292"/>
    <lineage>
        <taxon>Bacteria</taxon>
        <taxon>Pseudomonadati</taxon>
        <taxon>Thermodesulfobacteriota</taxon>
        <taxon>Desulfobacteria</taxon>
        <taxon>Desulfobacterales</taxon>
        <taxon>Desulfobacteraceae</taxon>
        <taxon>Desulfobacter</taxon>
    </lineage>
</organism>
<comment type="caution">
    <text evidence="1">The sequence shown here is derived from an EMBL/GenBank/DDBJ whole genome shotgun (WGS) entry which is preliminary data.</text>
</comment>
<proteinExistence type="predicted"/>